<comment type="similarity">
    <text evidence="1">Belongs to the SPATA6 family.</text>
</comment>
<accession>A0A2G8JBI6</accession>
<dbReference type="AlphaFoldDB" id="A0A2G8JBI6"/>
<evidence type="ECO:0000313" key="4">
    <source>
        <dbReference type="EMBL" id="PIK33093.1"/>
    </source>
</evidence>
<dbReference type="PANTHER" id="PTHR16435">
    <property type="entry name" value="SPERMATOGENESIS-ASSOCIATED PROTEIN 6 SPATA6"/>
    <property type="match status" value="1"/>
</dbReference>
<dbReference type="EMBL" id="MRZV01002742">
    <property type="protein sequence ID" value="PIK33093.1"/>
    <property type="molecule type" value="Genomic_DNA"/>
</dbReference>
<comment type="caution">
    <text evidence="4">The sequence shown here is derived from an EMBL/GenBank/DDBJ whole genome shotgun (WGS) entry which is preliminary data.</text>
</comment>
<evidence type="ECO:0000256" key="1">
    <source>
        <dbReference type="ARBA" id="ARBA00006215"/>
    </source>
</evidence>
<evidence type="ECO:0000256" key="2">
    <source>
        <dbReference type="ARBA" id="ARBA00022553"/>
    </source>
</evidence>
<dbReference type="GO" id="GO:0120212">
    <property type="term" value="C:sperm head-tail coupling apparatus"/>
    <property type="evidence" value="ECO:0007669"/>
    <property type="project" value="InterPro"/>
</dbReference>
<name>A0A2G8JBI6_STIJA</name>
<dbReference type="Pfam" id="PF14909">
    <property type="entry name" value="SPATA6"/>
    <property type="match status" value="1"/>
</dbReference>
<organism evidence="4 5">
    <name type="scientific">Stichopus japonicus</name>
    <name type="common">Sea cucumber</name>
    <dbReference type="NCBI Taxonomy" id="307972"/>
    <lineage>
        <taxon>Eukaryota</taxon>
        <taxon>Metazoa</taxon>
        <taxon>Echinodermata</taxon>
        <taxon>Eleutherozoa</taxon>
        <taxon>Echinozoa</taxon>
        <taxon>Holothuroidea</taxon>
        <taxon>Aspidochirotacea</taxon>
        <taxon>Aspidochirotida</taxon>
        <taxon>Stichopodidae</taxon>
        <taxon>Apostichopus</taxon>
    </lineage>
</organism>
<sequence length="141" mass="16092">MSRCLISLQAFPGCSRLIDLEQVLEEEPVLLELIQLDEEDLTDGARVIAFYHSSIKEFLFPRDSLIPTYADSEQEVLMQRTFWFSGISPKLEFSSKTTISDTSTPVLDSYFENGADNTSKTKSVSFVRGSSKKAKRRYRYT</sequence>
<proteinExistence type="inferred from homology"/>
<evidence type="ECO:0000313" key="5">
    <source>
        <dbReference type="Proteomes" id="UP000230750"/>
    </source>
</evidence>
<evidence type="ECO:0000259" key="3">
    <source>
        <dbReference type="Pfam" id="PF14909"/>
    </source>
</evidence>
<dbReference type="Proteomes" id="UP000230750">
    <property type="component" value="Unassembled WGS sequence"/>
</dbReference>
<dbReference type="GO" id="GO:0007283">
    <property type="term" value="P:spermatogenesis"/>
    <property type="evidence" value="ECO:0007669"/>
    <property type="project" value="InterPro"/>
</dbReference>
<dbReference type="GO" id="GO:0032027">
    <property type="term" value="F:myosin light chain binding"/>
    <property type="evidence" value="ECO:0007669"/>
    <property type="project" value="InterPro"/>
</dbReference>
<dbReference type="InterPro" id="IPR032732">
    <property type="entry name" value="SPATA6_N"/>
</dbReference>
<dbReference type="PANTHER" id="PTHR16435:SF6">
    <property type="entry name" value="IP09370P"/>
    <property type="match status" value="1"/>
</dbReference>
<gene>
    <name evidence="4" type="ORF">BSL78_30093</name>
</gene>
<feature type="domain" description="Spermatogenesis-associated protein 6 N-terminal" evidence="3">
    <location>
        <begin position="10"/>
        <end position="99"/>
    </location>
</feature>
<keyword evidence="2" id="KW-0597">Phosphoprotein</keyword>
<dbReference type="InterPro" id="IPR042769">
    <property type="entry name" value="SPATA6_fam"/>
</dbReference>
<reference evidence="4 5" key="1">
    <citation type="journal article" date="2017" name="PLoS Biol.">
        <title>The sea cucumber genome provides insights into morphological evolution and visceral regeneration.</title>
        <authorList>
            <person name="Zhang X."/>
            <person name="Sun L."/>
            <person name="Yuan J."/>
            <person name="Sun Y."/>
            <person name="Gao Y."/>
            <person name="Zhang L."/>
            <person name="Li S."/>
            <person name="Dai H."/>
            <person name="Hamel J.F."/>
            <person name="Liu C."/>
            <person name="Yu Y."/>
            <person name="Liu S."/>
            <person name="Lin W."/>
            <person name="Guo K."/>
            <person name="Jin S."/>
            <person name="Xu P."/>
            <person name="Storey K.B."/>
            <person name="Huan P."/>
            <person name="Zhang T."/>
            <person name="Zhou Y."/>
            <person name="Zhang J."/>
            <person name="Lin C."/>
            <person name="Li X."/>
            <person name="Xing L."/>
            <person name="Huo D."/>
            <person name="Sun M."/>
            <person name="Wang L."/>
            <person name="Mercier A."/>
            <person name="Li F."/>
            <person name="Yang H."/>
            <person name="Xiang J."/>
        </authorList>
    </citation>
    <scope>NUCLEOTIDE SEQUENCE [LARGE SCALE GENOMIC DNA]</scope>
    <source>
        <strain evidence="4">Shaxun</strain>
        <tissue evidence="4">Muscle</tissue>
    </source>
</reference>
<dbReference type="OrthoDB" id="5963614at2759"/>
<keyword evidence="5" id="KW-1185">Reference proteome</keyword>
<protein>
    <submittedName>
        <fullName evidence="4">Putative spermatogenesis-associated protein 6 isoform X2</fullName>
    </submittedName>
</protein>